<comment type="caution">
    <text evidence="1">The sequence shown here is derived from an EMBL/GenBank/DDBJ whole genome shotgun (WGS) entry which is preliminary data.</text>
</comment>
<gene>
    <name evidence="1" type="ORF">BHL82_09200</name>
    <name evidence="2" type="ORF">BHL83_01400</name>
</gene>
<name>A0A1Y2UHE2_LIMRT</name>
<dbReference type="Proteomes" id="UP000194286">
    <property type="component" value="Unassembled WGS sequence"/>
</dbReference>
<dbReference type="Proteomes" id="UP000194219">
    <property type="component" value="Unassembled WGS sequence"/>
</dbReference>
<dbReference type="AlphaFoldDB" id="A0A1Y2UHE2"/>
<evidence type="ECO:0000313" key="4">
    <source>
        <dbReference type="Proteomes" id="UP000194286"/>
    </source>
</evidence>
<dbReference type="EMBL" id="MIMU01000124">
    <property type="protein sequence ID" value="OTA82222.1"/>
    <property type="molecule type" value="Genomic_DNA"/>
</dbReference>
<dbReference type="RefSeq" id="WP_086136057.1">
    <property type="nucleotide sequence ID" value="NZ_MIMF01000110.1"/>
</dbReference>
<sequence length="162" mass="18141">MATGTKAYIEDHDGNKILPATDWSIIQNKPGNLATTNQLPVLGSWQRDGIIYKNGAYDWDHVNNGYNCAYRIADLGGFKIVELRLAFGVNRDITDDIEVIDLPAIIRPDGNEELWSATGTRGVFIHTTPDGNVHVYCQKFSDGDKYTRDGLLTYHTVYFTTI</sequence>
<evidence type="ECO:0000313" key="2">
    <source>
        <dbReference type="EMBL" id="OTA83322.1"/>
    </source>
</evidence>
<reference evidence="1 4" key="1">
    <citation type="submission" date="2016-09" db="EMBL/GenBank/DDBJ databases">
        <title>Lactobacillus reuteri KLR3005, genome sequencing and assembly.</title>
        <authorList>
            <person name="Lee J.-Y."/>
            <person name="Kim E.B."/>
            <person name="Choi Y.-J."/>
        </authorList>
    </citation>
    <scope>NUCLEOTIDE SEQUENCE [LARGE SCALE GENOMIC DNA]</scope>
    <source>
        <strain evidence="1 4">KLR3005</strain>
    </source>
</reference>
<accession>A0A1Y2UHE2</accession>
<evidence type="ECO:0000313" key="3">
    <source>
        <dbReference type="Proteomes" id="UP000194219"/>
    </source>
</evidence>
<protein>
    <submittedName>
        <fullName evidence="1">Uncharacterized protein</fullName>
    </submittedName>
</protein>
<reference evidence="2 3" key="2">
    <citation type="submission" date="2016-09" db="EMBL/GenBank/DDBJ databases">
        <title>Lactobacillus reuteri KLR3006, genome sequencing and assembly.</title>
        <authorList>
            <person name="Lee J.-Y."/>
            <person name="Kim E.B."/>
            <person name="Choi Y.-J."/>
        </authorList>
    </citation>
    <scope>NUCLEOTIDE SEQUENCE [LARGE SCALE GENOMIC DNA]</scope>
    <source>
        <strain evidence="2 3">KLR3006</strain>
    </source>
</reference>
<proteinExistence type="predicted"/>
<evidence type="ECO:0000313" key="1">
    <source>
        <dbReference type="EMBL" id="OTA82222.1"/>
    </source>
</evidence>
<dbReference type="EMBL" id="MIMV01000213">
    <property type="protein sequence ID" value="OTA83322.1"/>
    <property type="molecule type" value="Genomic_DNA"/>
</dbReference>
<organism evidence="1 4">
    <name type="scientific">Limosilactobacillus reuteri</name>
    <name type="common">Lactobacillus reuteri</name>
    <dbReference type="NCBI Taxonomy" id="1598"/>
    <lineage>
        <taxon>Bacteria</taxon>
        <taxon>Bacillati</taxon>
        <taxon>Bacillota</taxon>
        <taxon>Bacilli</taxon>
        <taxon>Lactobacillales</taxon>
        <taxon>Lactobacillaceae</taxon>
        <taxon>Limosilactobacillus</taxon>
    </lineage>
</organism>